<organism evidence="2 3">
    <name type="scientific">Strigomonas culicis</name>
    <dbReference type="NCBI Taxonomy" id="28005"/>
    <lineage>
        <taxon>Eukaryota</taxon>
        <taxon>Discoba</taxon>
        <taxon>Euglenozoa</taxon>
        <taxon>Kinetoplastea</taxon>
        <taxon>Metakinetoplastina</taxon>
        <taxon>Trypanosomatida</taxon>
        <taxon>Trypanosomatidae</taxon>
        <taxon>Strigomonadinae</taxon>
        <taxon>Strigomonas</taxon>
    </lineage>
</organism>
<evidence type="ECO:0000256" key="1">
    <source>
        <dbReference type="SAM" id="MobiDB-lite"/>
    </source>
</evidence>
<reference evidence="2 3" key="1">
    <citation type="journal article" date="2013" name="PLoS ONE">
        <title>Predicting the Proteins of Angomonas deanei, Strigomonas culicis and Their Respective Endosymbionts Reveals New Aspects of the Trypanosomatidae Family.</title>
        <authorList>
            <person name="Motta M.C."/>
            <person name="Martins A.C."/>
            <person name="de Souza S.S."/>
            <person name="Catta-Preta C.M."/>
            <person name="Silva R."/>
            <person name="Klein C.C."/>
            <person name="de Almeida L.G."/>
            <person name="de Lima Cunha O."/>
            <person name="Ciapina L.P."/>
            <person name="Brocchi M."/>
            <person name="Colabardini A.C."/>
            <person name="de Araujo Lima B."/>
            <person name="Machado C.R."/>
            <person name="de Almeida Soares C.M."/>
            <person name="Probst C.M."/>
            <person name="de Menezes C.B."/>
            <person name="Thompson C.E."/>
            <person name="Bartholomeu D.C."/>
            <person name="Gradia D.F."/>
            <person name="Pavoni D.P."/>
            <person name="Grisard E.C."/>
            <person name="Fantinatti-Garboggini F."/>
            <person name="Marchini F.K."/>
            <person name="Rodrigues-Luiz G.F."/>
            <person name="Wagner G."/>
            <person name="Goldman G.H."/>
            <person name="Fietto J.L."/>
            <person name="Elias M.C."/>
            <person name="Goldman M.H."/>
            <person name="Sagot M.F."/>
            <person name="Pereira M."/>
            <person name="Stoco P.H."/>
            <person name="de Mendonca-Neto R.P."/>
            <person name="Teixeira S.M."/>
            <person name="Maciel T.E."/>
            <person name="de Oliveira Mendes T.A."/>
            <person name="Urmenyi T.P."/>
            <person name="de Souza W."/>
            <person name="Schenkman S."/>
            <person name="de Vasconcelos A.T."/>
        </authorList>
    </citation>
    <scope>NUCLEOTIDE SEQUENCE [LARGE SCALE GENOMIC DNA]</scope>
</reference>
<evidence type="ECO:0000313" key="2">
    <source>
        <dbReference type="EMBL" id="EPY16974.1"/>
    </source>
</evidence>
<evidence type="ECO:0000313" key="3">
    <source>
        <dbReference type="Proteomes" id="UP000015354"/>
    </source>
</evidence>
<feature type="region of interest" description="Disordered" evidence="1">
    <location>
        <begin position="1"/>
        <end position="86"/>
    </location>
</feature>
<proteinExistence type="predicted"/>
<dbReference type="AlphaFoldDB" id="S9TJE2"/>
<protein>
    <submittedName>
        <fullName evidence="2">Uncharacterized protein</fullName>
    </submittedName>
</protein>
<sequence>MSGSSLPESDSGDSSLNTTLNATEVQPLPKEELTTTTTTTTSAPRRTTTKRPRRSSTDTKGKKSKGDQGSPKDSSNEGGIAEEAKAKLSNSVDDVVAYVRTHPKQSVAFSVLTCFVFLLLLKLCCCRAPAFVVSPEEIQPLNRGKKRQQYGTNELP</sequence>
<accession>S9TJE2</accession>
<keyword evidence="3" id="KW-1185">Reference proteome</keyword>
<feature type="compositionally biased region" description="Basic and acidic residues" evidence="1">
    <location>
        <begin position="55"/>
        <end position="66"/>
    </location>
</feature>
<gene>
    <name evidence="2" type="ORF">STCU_10878</name>
</gene>
<dbReference type="Proteomes" id="UP000015354">
    <property type="component" value="Unassembled WGS sequence"/>
</dbReference>
<name>S9TJE2_9TRYP</name>
<feature type="compositionally biased region" description="Low complexity" evidence="1">
    <location>
        <begin position="1"/>
        <end position="16"/>
    </location>
</feature>
<feature type="compositionally biased region" description="Low complexity" evidence="1">
    <location>
        <begin position="34"/>
        <end position="46"/>
    </location>
</feature>
<dbReference type="EMBL" id="ATMH01010755">
    <property type="protein sequence ID" value="EPY16974.1"/>
    <property type="molecule type" value="Genomic_DNA"/>
</dbReference>
<comment type="caution">
    <text evidence="2">The sequence shown here is derived from an EMBL/GenBank/DDBJ whole genome shotgun (WGS) entry which is preliminary data.</text>
</comment>